<name>A0A9W9YVV6_9CNID</name>
<organism evidence="2 3">
    <name type="scientific">Desmophyllum pertusum</name>
    <dbReference type="NCBI Taxonomy" id="174260"/>
    <lineage>
        <taxon>Eukaryota</taxon>
        <taxon>Metazoa</taxon>
        <taxon>Cnidaria</taxon>
        <taxon>Anthozoa</taxon>
        <taxon>Hexacorallia</taxon>
        <taxon>Scleractinia</taxon>
        <taxon>Caryophylliina</taxon>
        <taxon>Caryophylliidae</taxon>
        <taxon>Desmophyllum</taxon>
    </lineage>
</organism>
<reference evidence="2" key="1">
    <citation type="submission" date="2023-01" db="EMBL/GenBank/DDBJ databases">
        <title>Genome assembly of the deep-sea coral Lophelia pertusa.</title>
        <authorList>
            <person name="Herrera S."/>
            <person name="Cordes E."/>
        </authorList>
    </citation>
    <scope>NUCLEOTIDE SEQUENCE</scope>
    <source>
        <strain evidence="2">USNM1676648</strain>
        <tissue evidence="2">Polyp</tissue>
    </source>
</reference>
<feature type="region of interest" description="Disordered" evidence="1">
    <location>
        <begin position="274"/>
        <end position="310"/>
    </location>
</feature>
<accession>A0A9W9YVV6</accession>
<keyword evidence="3" id="KW-1185">Reference proteome</keyword>
<proteinExistence type="predicted"/>
<gene>
    <name evidence="2" type="ORF">OS493_033106</name>
</gene>
<comment type="caution">
    <text evidence="2">The sequence shown here is derived from an EMBL/GenBank/DDBJ whole genome shotgun (WGS) entry which is preliminary data.</text>
</comment>
<dbReference type="EMBL" id="MU826868">
    <property type="protein sequence ID" value="KAJ7370311.1"/>
    <property type="molecule type" value="Genomic_DNA"/>
</dbReference>
<dbReference type="OrthoDB" id="5986673at2759"/>
<feature type="compositionally biased region" description="Polar residues" evidence="1">
    <location>
        <begin position="293"/>
        <end position="303"/>
    </location>
</feature>
<dbReference type="Proteomes" id="UP001163046">
    <property type="component" value="Unassembled WGS sequence"/>
</dbReference>
<protein>
    <submittedName>
        <fullName evidence="2">Uncharacterized protein</fullName>
    </submittedName>
</protein>
<evidence type="ECO:0000313" key="2">
    <source>
        <dbReference type="EMBL" id="KAJ7370311.1"/>
    </source>
</evidence>
<evidence type="ECO:0000256" key="1">
    <source>
        <dbReference type="SAM" id="MobiDB-lite"/>
    </source>
</evidence>
<dbReference type="AlphaFoldDB" id="A0A9W9YVV6"/>
<sequence length="350" mass="39909">MNVENPEELVEVLFNNNRSREALSCFIEDVIAKKHTTVPSKAVPLDVVRDAFQYEFKDRINPSEVPWGEMNKTLIDDMVKYVREVLSFGENQGERAHPPSGAVILKRIKRYYRSQRYQAQLKRDQERRRRQRLLNRRNRLTMEKRDREVHSIVMGEENEITEDQISKIRSSIPPVELGDVDVPADSDDEDAKRDLALKRKIHLENGRRVARSNQRRGRRIVNAIHGMAQKRMEHTTVSQLMEIAGAGEDDEQVRQNASLTPLRSSSAANAEAALRSNEKRGRLALNKGGRVRGTSTNSVSARNVDQRGPSRELESFRFTAGAIRASANIDDAFHIPDCTSDDMNLLSQIN</sequence>
<evidence type="ECO:0000313" key="3">
    <source>
        <dbReference type="Proteomes" id="UP001163046"/>
    </source>
</evidence>